<gene>
    <name evidence="1" type="ORF">HNAJ_LOCUS5622</name>
</gene>
<evidence type="ECO:0000313" key="2">
    <source>
        <dbReference type="Proteomes" id="UP000278807"/>
    </source>
</evidence>
<evidence type="ECO:0000313" key="1">
    <source>
        <dbReference type="EMBL" id="VDO01482.1"/>
    </source>
</evidence>
<organism evidence="3">
    <name type="scientific">Rodentolepis nana</name>
    <name type="common">Dwarf tapeworm</name>
    <name type="synonym">Hymenolepis nana</name>
    <dbReference type="NCBI Taxonomy" id="102285"/>
    <lineage>
        <taxon>Eukaryota</taxon>
        <taxon>Metazoa</taxon>
        <taxon>Spiralia</taxon>
        <taxon>Lophotrochozoa</taxon>
        <taxon>Platyhelminthes</taxon>
        <taxon>Cestoda</taxon>
        <taxon>Eucestoda</taxon>
        <taxon>Cyclophyllidea</taxon>
        <taxon>Hymenolepididae</taxon>
        <taxon>Rodentolepis</taxon>
    </lineage>
</organism>
<reference evidence="3" key="1">
    <citation type="submission" date="2017-02" db="UniProtKB">
        <authorList>
            <consortium name="WormBaseParasite"/>
        </authorList>
    </citation>
    <scope>IDENTIFICATION</scope>
</reference>
<keyword evidence="2" id="KW-1185">Reference proteome</keyword>
<evidence type="ECO:0000313" key="3">
    <source>
        <dbReference type="WBParaSite" id="HNAJ_0000562401-mRNA-1"/>
    </source>
</evidence>
<dbReference type="EMBL" id="UZAE01005050">
    <property type="protein sequence ID" value="VDO01482.1"/>
    <property type="molecule type" value="Genomic_DNA"/>
</dbReference>
<reference evidence="1 2" key="2">
    <citation type="submission" date="2018-11" db="EMBL/GenBank/DDBJ databases">
        <authorList>
            <consortium name="Pathogen Informatics"/>
        </authorList>
    </citation>
    <scope>NUCLEOTIDE SEQUENCE [LARGE SCALE GENOMIC DNA]</scope>
</reference>
<sequence>MLYRNSIFYKQAFHRELDPIFYKQAFHRELSQPYKQAFHRELSQAAIQAFHRELSQAALFFPQGAVTTCTLFNVDRELSQAALFSMSSSIVQTVTGIKCLLYAYDLILWYSDPKKNAQERMESALNSALKLLANWCDNNRTVINTAKTACQTFTLARHSINPHIRGKDTTLEKPKCSLISK</sequence>
<accession>A0A0R3TEY5</accession>
<dbReference type="WBParaSite" id="HNAJ_0000562401-mRNA-1">
    <property type="protein sequence ID" value="HNAJ_0000562401-mRNA-1"/>
    <property type="gene ID" value="HNAJ_0000562401"/>
</dbReference>
<dbReference type="Proteomes" id="UP000278807">
    <property type="component" value="Unassembled WGS sequence"/>
</dbReference>
<dbReference type="AlphaFoldDB" id="A0A0R3TEY5"/>
<proteinExistence type="predicted"/>
<name>A0A0R3TEY5_RODNA</name>
<protein>
    <submittedName>
        <fullName evidence="3">Reverse transcriptase domain-containing protein</fullName>
    </submittedName>
</protein>